<name>A0A1N6EU42_9RHOB</name>
<accession>A0A1N6EU42</accession>
<dbReference type="OrthoDB" id="7864150at2"/>
<dbReference type="RefSeq" id="WP_074255207.1">
    <property type="nucleotide sequence ID" value="NZ_FSRL01000001.1"/>
</dbReference>
<dbReference type="Pfam" id="PF13801">
    <property type="entry name" value="Metal_resist"/>
    <property type="match status" value="1"/>
</dbReference>
<organism evidence="1 2">
    <name type="scientific">Vannielia litorea</name>
    <dbReference type="NCBI Taxonomy" id="1217970"/>
    <lineage>
        <taxon>Bacteria</taxon>
        <taxon>Pseudomonadati</taxon>
        <taxon>Pseudomonadota</taxon>
        <taxon>Alphaproteobacteria</taxon>
        <taxon>Rhodobacterales</taxon>
        <taxon>Paracoccaceae</taxon>
        <taxon>Vannielia</taxon>
    </lineage>
</organism>
<dbReference type="Proteomes" id="UP000184932">
    <property type="component" value="Unassembled WGS sequence"/>
</dbReference>
<protein>
    <submittedName>
        <fullName evidence="1">Heavy-metal resistance</fullName>
    </submittedName>
</protein>
<proteinExistence type="predicted"/>
<evidence type="ECO:0000313" key="1">
    <source>
        <dbReference type="EMBL" id="SIN86510.1"/>
    </source>
</evidence>
<dbReference type="AlphaFoldDB" id="A0A1N6EU42"/>
<sequence length="129" mass="14192">METRRNWGRIALITVLAVSLFGNAVTLGAVMKIRANRIALAGEGAEITRFPRPLRRSLNTALRDNAASLRPGLRRLAEARRTMVETGTARPFDREATEAAIAAFRAEAAAVLVELEPILLDTLEREARE</sequence>
<keyword evidence="2" id="KW-1185">Reference proteome</keyword>
<gene>
    <name evidence="1" type="ORF">SAMN05444002_1101</name>
</gene>
<reference evidence="2" key="1">
    <citation type="submission" date="2016-11" db="EMBL/GenBank/DDBJ databases">
        <authorList>
            <person name="Varghese N."/>
            <person name="Submissions S."/>
        </authorList>
    </citation>
    <scope>NUCLEOTIDE SEQUENCE [LARGE SCALE GENOMIC DNA]</scope>
    <source>
        <strain evidence="2">DSM 29440</strain>
    </source>
</reference>
<dbReference type="EMBL" id="FSRL01000001">
    <property type="protein sequence ID" value="SIN86510.1"/>
    <property type="molecule type" value="Genomic_DNA"/>
</dbReference>
<dbReference type="STRING" id="1217970.SAMN05444002_1101"/>
<evidence type="ECO:0000313" key="2">
    <source>
        <dbReference type="Proteomes" id="UP000184932"/>
    </source>
</evidence>
<dbReference type="InterPro" id="IPR025961">
    <property type="entry name" value="Metal_resist"/>
</dbReference>